<evidence type="ECO:0000256" key="9">
    <source>
        <dbReference type="HAMAP-Rule" id="MF_00911"/>
    </source>
</evidence>
<dbReference type="PANTHER" id="PTHR35851:SF1">
    <property type="entry name" value="CELL DIVISION PROTEIN FTSQ"/>
    <property type="match status" value="1"/>
</dbReference>
<dbReference type="STRING" id="29542.A6070_04305"/>
<accession>A0A1L3GHF7</accession>
<evidence type="ECO:0000256" key="5">
    <source>
        <dbReference type="ARBA" id="ARBA00022692"/>
    </source>
</evidence>
<feature type="compositionally biased region" description="Basic residues" evidence="10">
    <location>
        <begin position="10"/>
        <end position="21"/>
    </location>
</feature>
<dbReference type="GO" id="GO:0032153">
    <property type="term" value="C:cell division site"/>
    <property type="evidence" value="ECO:0007669"/>
    <property type="project" value="UniProtKB-UniRule"/>
</dbReference>
<evidence type="ECO:0000256" key="10">
    <source>
        <dbReference type="SAM" id="MobiDB-lite"/>
    </source>
</evidence>
<comment type="similarity">
    <text evidence="9">Belongs to the FtsQ/DivIB family. FtsQ subfamily.</text>
</comment>
<keyword evidence="2 9" id="KW-1003">Cell membrane</keyword>
<dbReference type="PROSITE" id="PS51779">
    <property type="entry name" value="POTRA"/>
    <property type="match status" value="1"/>
</dbReference>
<dbReference type="EMBL" id="CP015518">
    <property type="protein sequence ID" value="APG25366.1"/>
    <property type="molecule type" value="Genomic_DNA"/>
</dbReference>
<sequence>MSMVNMAPPKQRRSKGKGNHFRKPRRVVPWRRLLTGGLLIVLTLASAALVVAGARFAGQTLSSSDFFRIENIRVENNRRIPGKEILALSDVRAGANIFELDLQRIGRRIEQNPWIAEARVRRMFPDQLVIRVEERTPKAIVRLDYLYYVDASGQIFKRLERGDGLNFPVISGIERQALLEHRDATLQRLNEAIRLLEELEHRKVFRPADVSELKLDDTCGITLYTCKGGVPVRLGHDGFSAKLDRLEKIFPQLATRLGIIDYIDLNVARRVIVKLETGEARGKG</sequence>
<dbReference type="AlphaFoldDB" id="A0A1L3GHF7"/>
<evidence type="ECO:0000313" key="13">
    <source>
        <dbReference type="Proteomes" id="UP000182264"/>
    </source>
</evidence>
<evidence type="ECO:0000259" key="11">
    <source>
        <dbReference type="PROSITE" id="PS51779"/>
    </source>
</evidence>
<evidence type="ECO:0000256" key="1">
    <source>
        <dbReference type="ARBA" id="ARBA00004370"/>
    </source>
</evidence>
<evidence type="ECO:0000256" key="4">
    <source>
        <dbReference type="ARBA" id="ARBA00022618"/>
    </source>
</evidence>
<dbReference type="KEGG" id="pace:A6070_04305"/>
<feature type="region of interest" description="Disordered" evidence="10">
    <location>
        <begin position="1"/>
        <end position="21"/>
    </location>
</feature>
<comment type="subcellular location">
    <subcellularLocation>
        <location evidence="9">Cell membrane</location>
        <topology evidence="9">Single-pass type II membrane protein</topology>
    </subcellularLocation>
    <subcellularLocation>
        <location evidence="1">Membrane</location>
    </subcellularLocation>
    <text evidence="9">Localizes to the division septum.</text>
</comment>
<dbReference type="GO" id="GO:0005886">
    <property type="term" value="C:plasma membrane"/>
    <property type="evidence" value="ECO:0007669"/>
    <property type="project" value="UniProtKB-SubCell"/>
</dbReference>
<organism evidence="12 13">
    <name type="scientific">Syntrophotalea acetylenica</name>
    <name type="common">Pelobacter acetylenicus</name>
    <dbReference type="NCBI Taxonomy" id="29542"/>
    <lineage>
        <taxon>Bacteria</taxon>
        <taxon>Pseudomonadati</taxon>
        <taxon>Thermodesulfobacteriota</taxon>
        <taxon>Desulfuromonadia</taxon>
        <taxon>Desulfuromonadales</taxon>
        <taxon>Syntrophotaleaceae</taxon>
        <taxon>Syntrophotalea</taxon>
    </lineage>
</organism>
<dbReference type="PANTHER" id="PTHR35851">
    <property type="entry name" value="CELL DIVISION PROTEIN FTSQ"/>
    <property type="match status" value="1"/>
</dbReference>
<dbReference type="Pfam" id="PF03799">
    <property type="entry name" value="FtsQ_DivIB_C"/>
    <property type="match status" value="1"/>
</dbReference>
<keyword evidence="8 9" id="KW-0131">Cell cycle</keyword>
<dbReference type="InterPro" id="IPR013685">
    <property type="entry name" value="POTRA_FtsQ_type"/>
</dbReference>
<keyword evidence="3" id="KW-0997">Cell inner membrane</keyword>
<keyword evidence="6 9" id="KW-1133">Transmembrane helix</keyword>
<evidence type="ECO:0000313" key="12">
    <source>
        <dbReference type="EMBL" id="APG25366.1"/>
    </source>
</evidence>
<gene>
    <name evidence="9" type="primary">ftsQ</name>
    <name evidence="12" type="ORF">A7E75_10300</name>
</gene>
<keyword evidence="4 9" id="KW-0132">Cell division</keyword>
<evidence type="ECO:0000256" key="7">
    <source>
        <dbReference type="ARBA" id="ARBA00023136"/>
    </source>
</evidence>
<evidence type="ECO:0000256" key="2">
    <source>
        <dbReference type="ARBA" id="ARBA00022475"/>
    </source>
</evidence>
<keyword evidence="13" id="KW-1185">Reference proteome</keyword>
<name>A0A1L3GHF7_SYNAC</name>
<dbReference type="Pfam" id="PF08478">
    <property type="entry name" value="POTRA_1"/>
    <property type="match status" value="1"/>
</dbReference>
<dbReference type="InterPro" id="IPR026579">
    <property type="entry name" value="FtsQ"/>
</dbReference>
<protein>
    <recommendedName>
        <fullName evidence="9">Cell division protein FtsQ</fullName>
    </recommendedName>
</protein>
<keyword evidence="5 9" id="KW-0812">Transmembrane</keyword>
<proteinExistence type="inferred from homology"/>
<dbReference type="InterPro" id="IPR034746">
    <property type="entry name" value="POTRA"/>
</dbReference>
<keyword evidence="7 9" id="KW-0472">Membrane</keyword>
<dbReference type="HAMAP" id="MF_00911">
    <property type="entry name" value="FtsQ_subfam"/>
    <property type="match status" value="1"/>
</dbReference>
<reference evidence="12 13" key="1">
    <citation type="journal article" date="2017" name="Genome Announc.">
        <title>Complete Genome Sequences of Two Acetylene-Fermenting Pelobacter acetylenicus Strains.</title>
        <authorList>
            <person name="Sutton J.M."/>
            <person name="Baesman S.M."/>
            <person name="Fierst J.L."/>
            <person name="Poret-Peterson A.T."/>
            <person name="Oremland R.S."/>
            <person name="Dunlap D.S."/>
            <person name="Akob D.M."/>
        </authorList>
    </citation>
    <scope>NUCLEOTIDE SEQUENCE [LARGE SCALE GENOMIC DNA]</scope>
    <source>
        <strain evidence="12 13">DSM 3247</strain>
    </source>
</reference>
<feature type="domain" description="POTRA" evidence="11">
    <location>
        <begin position="67"/>
        <end position="135"/>
    </location>
</feature>
<evidence type="ECO:0000256" key="8">
    <source>
        <dbReference type="ARBA" id="ARBA00023306"/>
    </source>
</evidence>
<evidence type="ECO:0000256" key="3">
    <source>
        <dbReference type="ARBA" id="ARBA00022519"/>
    </source>
</evidence>
<comment type="function">
    <text evidence="9">Essential cell division protein.</text>
</comment>
<evidence type="ECO:0000256" key="6">
    <source>
        <dbReference type="ARBA" id="ARBA00022989"/>
    </source>
</evidence>
<dbReference type="GO" id="GO:0090529">
    <property type="term" value="P:cell septum assembly"/>
    <property type="evidence" value="ECO:0007669"/>
    <property type="project" value="InterPro"/>
</dbReference>
<dbReference type="OrthoDB" id="5510599at2"/>
<dbReference type="InterPro" id="IPR045335">
    <property type="entry name" value="FtsQ_C_sf"/>
</dbReference>
<dbReference type="Gene3D" id="3.10.20.310">
    <property type="entry name" value="membrane protein fhac"/>
    <property type="match status" value="1"/>
</dbReference>
<dbReference type="Proteomes" id="UP000182264">
    <property type="component" value="Chromosome"/>
</dbReference>
<dbReference type="Gene3D" id="3.40.50.11690">
    <property type="entry name" value="Cell division protein FtsQ/DivIB"/>
    <property type="match status" value="1"/>
</dbReference>
<dbReference type="InterPro" id="IPR005548">
    <property type="entry name" value="Cell_div_FtsQ/DivIB_C"/>
</dbReference>
<dbReference type="GO" id="GO:0043093">
    <property type="term" value="P:FtsZ-dependent cytokinesis"/>
    <property type="evidence" value="ECO:0007669"/>
    <property type="project" value="UniProtKB-UniRule"/>
</dbReference>